<dbReference type="InterPro" id="IPR036097">
    <property type="entry name" value="HisK_dim/P_sf"/>
</dbReference>
<dbReference type="RefSeq" id="WP_343772802.1">
    <property type="nucleotide sequence ID" value="NZ_BAAADV010000001.1"/>
</dbReference>
<dbReference type="PROSITE" id="PS50109">
    <property type="entry name" value="HIS_KIN"/>
    <property type="match status" value="1"/>
</dbReference>
<dbReference type="InterPro" id="IPR000700">
    <property type="entry name" value="PAS-assoc_C"/>
</dbReference>
<dbReference type="Pfam" id="PF02518">
    <property type="entry name" value="HATPase_c"/>
    <property type="match status" value="1"/>
</dbReference>
<feature type="modified residue" description="4-aspartylphosphate" evidence="1">
    <location>
        <position position="75"/>
    </location>
</feature>
<feature type="domain" description="PAC" evidence="5">
    <location>
        <begin position="347"/>
        <end position="399"/>
    </location>
</feature>
<dbReference type="InterPro" id="IPR005467">
    <property type="entry name" value="His_kinase_dom"/>
</dbReference>
<evidence type="ECO:0000313" key="6">
    <source>
        <dbReference type="EMBL" id="GAA0666708.1"/>
    </source>
</evidence>
<dbReference type="InterPro" id="IPR052155">
    <property type="entry name" value="Biofilm_reg_signaling"/>
</dbReference>
<dbReference type="Gene3D" id="1.10.287.130">
    <property type="match status" value="1"/>
</dbReference>
<keyword evidence="1" id="KW-0597">Phosphoprotein</keyword>
<dbReference type="InterPro" id="IPR000014">
    <property type="entry name" value="PAS"/>
</dbReference>
<dbReference type="SMART" id="SM00388">
    <property type="entry name" value="HisKA"/>
    <property type="match status" value="1"/>
</dbReference>
<dbReference type="InterPro" id="IPR001610">
    <property type="entry name" value="PAC"/>
</dbReference>
<dbReference type="CDD" id="cd00075">
    <property type="entry name" value="HATPase"/>
    <property type="match status" value="1"/>
</dbReference>
<accession>A0AAV3T6G6</accession>
<dbReference type="PANTHER" id="PTHR44757">
    <property type="entry name" value="DIGUANYLATE CYCLASE DGCP"/>
    <property type="match status" value="1"/>
</dbReference>
<feature type="domain" description="Response regulatory" evidence="3">
    <location>
        <begin position="24"/>
        <end position="140"/>
    </location>
</feature>
<evidence type="ECO:0000259" key="4">
    <source>
        <dbReference type="PROSITE" id="PS50112"/>
    </source>
</evidence>
<dbReference type="GO" id="GO:0000155">
    <property type="term" value="F:phosphorelay sensor kinase activity"/>
    <property type="evidence" value="ECO:0007669"/>
    <property type="project" value="InterPro"/>
</dbReference>
<feature type="domain" description="Histidine kinase" evidence="2">
    <location>
        <begin position="547"/>
        <end position="740"/>
    </location>
</feature>
<evidence type="ECO:0000259" key="2">
    <source>
        <dbReference type="PROSITE" id="PS50109"/>
    </source>
</evidence>
<evidence type="ECO:0000256" key="1">
    <source>
        <dbReference type="PROSITE-ProRule" id="PRU00169"/>
    </source>
</evidence>
<dbReference type="Gene3D" id="3.40.50.2300">
    <property type="match status" value="1"/>
</dbReference>
<dbReference type="PROSITE" id="PS50110">
    <property type="entry name" value="RESPONSE_REGULATORY"/>
    <property type="match status" value="1"/>
</dbReference>
<evidence type="ECO:0008006" key="8">
    <source>
        <dbReference type="Google" id="ProtNLM"/>
    </source>
</evidence>
<feature type="domain" description="PAS" evidence="4">
    <location>
        <begin position="272"/>
        <end position="326"/>
    </location>
</feature>
<evidence type="ECO:0000313" key="7">
    <source>
        <dbReference type="Proteomes" id="UP001500420"/>
    </source>
</evidence>
<feature type="domain" description="PAS" evidence="4">
    <location>
        <begin position="408"/>
        <end position="479"/>
    </location>
</feature>
<dbReference type="SMART" id="SM00387">
    <property type="entry name" value="HATPase_c"/>
    <property type="match status" value="1"/>
</dbReference>
<sequence length="744" mass="82074">MASFSADHSPQASIERLTAPDALTVLHVDDDPGFADLVATYLERESDSMEVLTETSAVDGIERLGRADVDCVVSDYDLPRTDGLEFLDAVREEHPELPFILYTGKGSEEIASEAISAGVTDYLQKGGGTDQYAVLANRVRNAVEQHRATREVERGFQAIETAREGISFLDEDGKFLYVNPAYADAYGYDREELIGEHWKVLYPDDGVEQVYDEILPSVPADGKWTGESVHRRKDGTELIVSHALAYCSEGTLLCFIQDVSEAKAMERTLERQRRHFEQFVDAVEEYAIFALDTEGRVTSWNRGAERLKGYSADEIVGEHLSTFYPDAKAEQGYPEELLATAREEGSVEDEGWRVRKDGSTFWANVVITAVCDDNGCHQGFLKVTRDLTDRRRRGADDGDVLAADDGIDDRLLERAIDEVPVGITISGPPSDDVPLVYANEAFVRLTGYSREEILGHNCRFLQGEATRPEPVRELAAAIEAGAGTTVELRNYRKDGTEFWNRVSITPIRDDAGDVTNYVGFQQDVTDRKRLERQLDRQLAQFEHFGGVLSHDFRTPLTTVRGRLQLARETGDTDHLDQATAALDRLEELVDNLSSAMRKGELVDEPTAVGLGDCLRSVWETLETGDATLRIETDGSIRADAEALKRLVENLFANALEHAGAEVTVTAGALADGFYVEDDGPGIPIDDRNRVFEAGYSTREGSHGFGLASVKQLAVAHGWDITATDGSDGGARFEITDAEVERQVG</sequence>
<dbReference type="InterPro" id="IPR003661">
    <property type="entry name" value="HisK_dim/P_dom"/>
</dbReference>
<dbReference type="EMBL" id="BAAADV010000001">
    <property type="protein sequence ID" value="GAA0666708.1"/>
    <property type="molecule type" value="Genomic_DNA"/>
</dbReference>
<reference evidence="6 7" key="1">
    <citation type="journal article" date="2019" name="Int. J. Syst. Evol. Microbiol.">
        <title>The Global Catalogue of Microorganisms (GCM) 10K type strain sequencing project: providing services to taxonomists for standard genome sequencing and annotation.</title>
        <authorList>
            <consortium name="The Broad Institute Genomics Platform"/>
            <consortium name="The Broad Institute Genome Sequencing Center for Infectious Disease"/>
            <person name="Wu L."/>
            <person name="Ma J."/>
        </authorList>
    </citation>
    <scope>NUCLEOTIDE SEQUENCE [LARGE SCALE GENOMIC DNA]</scope>
    <source>
        <strain evidence="6 7">JCM 16328</strain>
    </source>
</reference>
<dbReference type="PROSITE" id="PS50113">
    <property type="entry name" value="PAC"/>
    <property type="match status" value="2"/>
</dbReference>
<dbReference type="CDD" id="cd00130">
    <property type="entry name" value="PAS"/>
    <property type="match status" value="3"/>
</dbReference>
<dbReference type="Gene3D" id="3.30.450.20">
    <property type="entry name" value="PAS domain"/>
    <property type="match status" value="3"/>
</dbReference>
<dbReference type="SUPFAM" id="SSF47384">
    <property type="entry name" value="Homodimeric domain of signal transducing histidine kinase"/>
    <property type="match status" value="1"/>
</dbReference>
<dbReference type="PANTHER" id="PTHR44757:SF2">
    <property type="entry name" value="BIOFILM ARCHITECTURE MAINTENANCE PROTEIN MBAA"/>
    <property type="match status" value="1"/>
</dbReference>
<dbReference type="SUPFAM" id="SSF55874">
    <property type="entry name" value="ATPase domain of HSP90 chaperone/DNA topoisomerase II/histidine kinase"/>
    <property type="match status" value="1"/>
</dbReference>
<gene>
    <name evidence="6" type="ORF">GCM10009020_10020</name>
</gene>
<organism evidence="6 7">
    <name type="scientific">Natronoarchaeum mannanilyticum</name>
    <dbReference type="NCBI Taxonomy" id="926360"/>
    <lineage>
        <taxon>Archaea</taxon>
        <taxon>Methanobacteriati</taxon>
        <taxon>Methanobacteriota</taxon>
        <taxon>Stenosarchaea group</taxon>
        <taxon>Halobacteria</taxon>
        <taxon>Halobacteriales</taxon>
        <taxon>Natronoarchaeaceae</taxon>
    </lineage>
</organism>
<dbReference type="SUPFAM" id="SSF52172">
    <property type="entry name" value="CheY-like"/>
    <property type="match status" value="1"/>
</dbReference>
<comment type="caution">
    <text evidence="6">The sequence shown here is derived from an EMBL/GenBank/DDBJ whole genome shotgun (WGS) entry which is preliminary data.</text>
</comment>
<dbReference type="Gene3D" id="3.30.565.10">
    <property type="entry name" value="Histidine kinase-like ATPase, C-terminal domain"/>
    <property type="match status" value="1"/>
</dbReference>
<dbReference type="Proteomes" id="UP001500420">
    <property type="component" value="Unassembled WGS sequence"/>
</dbReference>
<feature type="domain" description="PAS" evidence="4">
    <location>
        <begin position="157"/>
        <end position="205"/>
    </location>
</feature>
<dbReference type="SMART" id="SM00086">
    <property type="entry name" value="PAC"/>
    <property type="match status" value="2"/>
</dbReference>
<dbReference type="AlphaFoldDB" id="A0AAV3T6G6"/>
<dbReference type="CDD" id="cd00156">
    <property type="entry name" value="REC"/>
    <property type="match status" value="1"/>
</dbReference>
<dbReference type="SUPFAM" id="SSF55785">
    <property type="entry name" value="PYP-like sensor domain (PAS domain)"/>
    <property type="match status" value="3"/>
</dbReference>
<dbReference type="CDD" id="cd00082">
    <property type="entry name" value="HisKA"/>
    <property type="match status" value="1"/>
</dbReference>
<evidence type="ECO:0000259" key="3">
    <source>
        <dbReference type="PROSITE" id="PS50110"/>
    </source>
</evidence>
<dbReference type="InterPro" id="IPR001789">
    <property type="entry name" value="Sig_transdc_resp-reg_receiver"/>
</dbReference>
<protein>
    <recommendedName>
        <fullName evidence="8">PAS domain S-box-containing protein</fullName>
    </recommendedName>
</protein>
<dbReference type="NCBIfam" id="TIGR00229">
    <property type="entry name" value="sensory_box"/>
    <property type="match status" value="3"/>
</dbReference>
<dbReference type="Pfam" id="PF00512">
    <property type="entry name" value="HisKA"/>
    <property type="match status" value="1"/>
</dbReference>
<dbReference type="Pfam" id="PF00072">
    <property type="entry name" value="Response_reg"/>
    <property type="match status" value="1"/>
</dbReference>
<keyword evidence="7" id="KW-1185">Reference proteome</keyword>
<dbReference type="SMART" id="SM00091">
    <property type="entry name" value="PAS"/>
    <property type="match status" value="3"/>
</dbReference>
<proteinExistence type="predicted"/>
<dbReference type="InterPro" id="IPR036890">
    <property type="entry name" value="HATPase_C_sf"/>
</dbReference>
<dbReference type="InterPro" id="IPR035965">
    <property type="entry name" value="PAS-like_dom_sf"/>
</dbReference>
<dbReference type="InterPro" id="IPR011006">
    <property type="entry name" value="CheY-like_superfamily"/>
</dbReference>
<evidence type="ECO:0000259" key="5">
    <source>
        <dbReference type="PROSITE" id="PS50113"/>
    </source>
</evidence>
<feature type="domain" description="PAC" evidence="5">
    <location>
        <begin position="484"/>
        <end position="536"/>
    </location>
</feature>
<name>A0AAV3T6G6_9EURY</name>
<dbReference type="Pfam" id="PF13426">
    <property type="entry name" value="PAS_9"/>
    <property type="match status" value="3"/>
</dbReference>
<dbReference type="InterPro" id="IPR003594">
    <property type="entry name" value="HATPase_dom"/>
</dbReference>
<dbReference type="PROSITE" id="PS50112">
    <property type="entry name" value="PAS"/>
    <property type="match status" value="3"/>
</dbReference>
<dbReference type="SMART" id="SM00448">
    <property type="entry name" value="REC"/>
    <property type="match status" value="1"/>
</dbReference>